<dbReference type="KEGG" id="agl:PYTT_0766"/>
<sequence length="482" mass="53673">MMYRSFCWQVPVAAAAGLVSVAQSAQDLEYHDSWSAQDRKAIDGVYRRCGEARSRMLEMIDREELSFWEQVEKDLNGKLSRSGDGALLENEPNIFSKAVTRSVKRVCVHVMMYPFLQMVEHTAKTGDAKYANKDRFSLLHLALAMGFHDLSKALVDRGADVNLQVYMQPRFGMDVEGKGDIPLTYAITPFPMFEDLVADDRGAQKRFEAAGRIDVVKFLLEHGADANVRQINDLCPLELAFLWASVQPEYTEIAGLLLDGGAKIDVREEEYEFSALCSAVSFGNLPMVERLIGMGAEVNRSVRFRGGWRCPLVEVNCSRESSPAILKVLLHHGADPDARMITLPEDVEDGMGTDVSASEQTLLMKLCRDLSIATLQEGPEEVERVLDMARILLEKGASVNVVNPKNGKTALAECFSCLSSKDGKSREAAVRMVRLLLDQGAQVDLLWSDGKPDQWEIKRLKELPPDVFARLPELSILKDAVE</sequence>
<keyword evidence="5" id="KW-1185">Reference proteome</keyword>
<dbReference type="OrthoDB" id="13502at2"/>
<proteinExistence type="predicted"/>
<dbReference type="PANTHER" id="PTHR24123">
    <property type="entry name" value="ANKYRIN REPEAT-CONTAINING"/>
    <property type="match status" value="1"/>
</dbReference>
<evidence type="ECO:0000256" key="3">
    <source>
        <dbReference type="PROSITE-ProRule" id="PRU00023"/>
    </source>
</evidence>
<dbReference type="InterPro" id="IPR002110">
    <property type="entry name" value="Ankyrin_rpt"/>
</dbReference>
<dbReference type="EMBL" id="LT629973">
    <property type="protein sequence ID" value="SEH79035.1"/>
    <property type="molecule type" value="Genomic_DNA"/>
</dbReference>
<keyword evidence="2 3" id="KW-0040">ANK repeat</keyword>
<dbReference type="PROSITE" id="PS50088">
    <property type="entry name" value="ANK_REPEAT"/>
    <property type="match status" value="1"/>
</dbReference>
<dbReference type="AlphaFoldDB" id="A0A1H6KTL5"/>
<feature type="repeat" description="ANK" evidence="3">
    <location>
        <begin position="134"/>
        <end position="166"/>
    </location>
</feature>
<evidence type="ECO:0000256" key="2">
    <source>
        <dbReference type="ARBA" id="ARBA00023043"/>
    </source>
</evidence>
<organism evidence="4 5">
    <name type="scientific">Akkermansia glycaniphila</name>
    <dbReference type="NCBI Taxonomy" id="1679444"/>
    <lineage>
        <taxon>Bacteria</taxon>
        <taxon>Pseudomonadati</taxon>
        <taxon>Verrucomicrobiota</taxon>
        <taxon>Verrucomicrobiia</taxon>
        <taxon>Verrucomicrobiales</taxon>
        <taxon>Akkermansiaceae</taxon>
        <taxon>Akkermansia</taxon>
    </lineage>
</organism>
<dbReference type="Proteomes" id="UP000176204">
    <property type="component" value="Chromosome I"/>
</dbReference>
<evidence type="ECO:0000256" key="1">
    <source>
        <dbReference type="ARBA" id="ARBA00022737"/>
    </source>
</evidence>
<dbReference type="PROSITE" id="PS50297">
    <property type="entry name" value="ANK_REP_REGION"/>
    <property type="match status" value="1"/>
</dbReference>
<gene>
    <name evidence="4" type="ORF">PYTT_0766</name>
</gene>
<dbReference type="Pfam" id="PF12796">
    <property type="entry name" value="Ank_2"/>
    <property type="match status" value="1"/>
</dbReference>
<dbReference type="SMART" id="SM00248">
    <property type="entry name" value="ANK"/>
    <property type="match status" value="7"/>
</dbReference>
<dbReference type="RefSeq" id="WP_141675825.1">
    <property type="nucleotide sequence ID" value="NZ_LIGX01000027.1"/>
</dbReference>
<dbReference type="STRING" id="1679444.PYTT_0766"/>
<dbReference type="Pfam" id="PF00023">
    <property type="entry name" value="Ank"/>
    <property type="match status" value="1"/>
</dbReference>
<keyword evidence="1" id="KW-0677">Repeat</keyword>
<dbReference type="InterPro" id="IPR036770">
    <property type="entry name" value="Ankyrin_rpt-contain_sf"/>
</dbReference>
<evidence type="ECO:0000313" key="5">
    <source>
        <dbReference type="Proteomes" id="UP000176204"/>
    </source>
</evidence>
<dbReference type="SUPFAM" id="SSF48403">
    <property type="entry name" value="Ankyrin repeat"/>
    <property type="match status" value="1"/>
</dbReference>
<accession>A0A1H6KTL5</accession>
<protein>
    <submittedName>
        <fullName evidence="4">Ankyrin repeat</fullName>
    </submittedName>
</protein>
<evidence type="ECO:0000313" key="4">
    <source>
        <dbReference type="EMBL" id="SEH79035.1"/>
    </source>
</evidence>
<dbReference type="Gene3D" id="1.25.40.20">
    <property type="entry name" value="Ankyrin repeat-containing domain"/>
    <property type="match status" value="2"/>
</dbReference>
<dbReference type="InterPro" id="IPR051165">
    <property type="entry name" value="Multifunctional_ANK_Repeat"/>
</dbReference>
<name>A0A1H6KTL5_9BACT</name>
<reference evidence="5" key="1">
    <citation type="submission" date="2016-09" db="EMBL/GenBank/DDBJ databases">
        <authorList>
            <person name="Koehorst J."/>
        </authorList>
    </citation>
    <scope>NUCLEOTIDE SEQUENCE [LARGE SCALE GENOMIC DNA]</scope>
</reference>
<dbReference type="PANTHER" id="PTHR24123:SF33">
    <property type="entry name" value="PROTEIN HOS4"/>
    <property type="match status" value="1"/>
</dbReference>